<evidence type="ECO:0000256" key="1">
    <source>
        <dbReference type="ARBA" id="ARBA00022723"/>
    </source>
</evidence>
<organism evidence="4 5">
    <name type="scientific">Paralcaligenes ureilyticus</name>
    <dbReference type="NCBI Taxonomy" id="627131"/>
    <lineage>
        <taxon>Bacteria</taxon>
        <taxon>Pseudomonadati</taxon>
        <taxon>Pseudomonadota</taxon>
        <taxon>Betaproteobacteria</taxon>
        <taxon>Burkholderiales</taxon>
        <taxon>Alcaligenaceae</taxon>
        <taxon>Paralcaligenes</taxon>
    </lineage>
</organism>
<dbReference type="RefSeq" id="WP_132585437.1">
    <property type="nucleotide sequence ID" value="NZ_SMAJ01000021.1"/>
</dbReference>
<keyword evidence="5" id="KW-1185">Reference proteome</keyword>
<comment type="caution">
    <text evidence="4">The sequence shown here is derived from an EMBL/GenBank/DDBJ whole genome shotgun (WGS) entry which is preliminary data.</text>
</comment>
<evidence type="ECO:0000313" key="4">
    <source>
        <dbReference type="EMBL" id="TCT01917.1"/>
    </source>
</evidence>
<name>A0A4R3LU59_9BURK</name>
<dbReference type="InterPro" id="IPR011234">
    <property type="entry name" value="Fumarylacetoacetase-like_C"/>
</dbReference>
<dbReference type="AlphaFoldDB" id="A0A4R3LU59"/>
<dbReference type="GO" id="GO:0018773">
    <property type="term" value="F:acetylpyruvate hydrolase activity"/>
    <property type="evidence" value="ECO:0007669"/>
    <property type="project" value="TreeGrafter"/>
</dbReference>
<feature type="domain" description="Fumarylacetoacetase-like C-terminal" evidence="2">
    <location>
        <begin position="58"/>
        <end position="256"/>
    </location>
</feature>
<accession>A0A4R3LU59</accession>
<dbReference type="Proteomes" id="UP000295525">
    <property type="component" value="Unassembled WGS sequence"/>
</dbReference>
<dbReference type="Gene3D" id="3.90.850.10">
    <property type="entry name" value="Fumarylacetoacetase-like, C-terminal domain"/>
    <property type="match status" value="1"/>
</dbReference>
<dbReference type="OrthoDB" id="8582489at2"/>
<protein>
    <submittedName>
        <fullName evidence="4">2-keto-4-pentenoate hydratase/2-oxohepta-3-ene-1,7-dioic acid hydratase in catechol pathway</fullName>
    </submittedName>
</protein>
<reference evidence="4 5" key="1">
    <citation type="submission" date="2019-03" db="EMBL/GenBank/DDBJ databases">
        <title>Genomic Encyclopedia of Type Strains, Phase IV (KMG-IV): sequencing the most valuable type-strain genomes for metagenomic binning, comparative biology and taxonomic classification.</title>
        <authorList>
            <person name="Goeker M."/>
        </authorList>
    </citation>
    <scope>NUCLEOTIDE SEQUENCE [LARGE SCALE GENOMIC DNA]</scope>
    <source>
        <strain evidence="4 5">DSM 24591</strain>
    </source>
</reference>
<dbReference type="Pfam" id="PF10370">
    <property type="entry name" value="Rv2993c-like_N"/>
    <property type="match status" value="1"/>
</dbReference>
<dbReference type="SUPFAM" id="SSF56529">
    <property type="entry name" value="FAH"/>
    <property type="match status" value="1"/>
</dbReference>
<evidence type="ECO:0000259" key="2">
    <source>
        <dbReference type="Pfam" id="PF01557"/>
    </source>
</evidence>
<dbReference type="EMBL" id="SMAJ01000021">
    <property type="protein sequence ID" value="TCT01917.1"/>
    <property type="molecule type" value="Genomic_DNA"/>
</dbReference>
<dbReference type="PANTHER" id="PTHR11820:SF7">
    <property type="entry name" value="ACYLPYRUVASE FAHD1, MITOCHONDRIAL"/>
    <property type="match status" value="1"/>
</dbReference>
<keyword evidence="1" id="KW-0479">Metal-binding</keyword>
<proteinExistence type="predicted"/>
<evidence type="ECO:0000313" key="5">
    <source>
        <dbReference type="Proteomes" id="UP000295525"/>
    </source>
</evidence>
<dbReference type="Pfam" id="PF01557">
    <property type="entry name" value="FAA_hydrolase"/>
    <property type="match status" value="1"/>
</dbReference>
<dbReference type="GO" id="GO:0046872">
    <property type="term" value="F:metal ion binding"/>
    <property type="evidence" value="ECO:0007669"/>
    <property type="project" value="UniProtKB-KW"/>
</dbReference>
<evidence type="ECO:0000259" key="3">
    <source>
        <dbReference type="Pfam" id="PF10370"/>
    </source>
</evidence>
<sequence length="257" mass="27711">MKSWVRYRSRDDRIGFGLQDELGQIHVHDGDMFYTPIPTGVLLKADDVTLLSPCQPSKIVALWNNFHALAAKLGKTVPSHPLFLIKPATSVCGTGASIKRPKSYDGKIVYEGELGIVIGKRCSDVDPGDASRHIFGYTCVNDITAAELLNEDLNFAQWTRAKGFDSFGVLGPCIVPGFDWRAASVVTMLDGVERQNYPLSDMVFGPEQLVSHISRDMTLLPGDVIACGTSLGVGSIKNGSSVRVAIEGIGALTNSLT</sequence>
<dbReference type="PANTHER" id="PTHR11820">
    <property type="entry name" value="ACYLPYRUVASE"/>
    <property type="match status" value="1"/>
</dbReference>
<dbReference type="InterPro" id="IPR036663">
    <property type="entry name" value="Fumarylacetoacetase_C_sf"/>
</dbReference>
<feature type="domain" description="Rv2993c-like N-terminal" evidence="3">
    <location>
        <begin position="4"/>
        <end position="53"/>
    </location>
</feature>
<gene>
    <name evidence="4" type="ORF">EDC26_1215</name>
</gene>
<dbReference type="InterPro" id="IPR018833">
    <property type="entry name" value="Rv2993c-like_N"/>
</dbReference>